<dbReference type="PANTHER" id="PTHR38733">
    <property type="entry name" value="PROTEIN MCRC"/>
    <property type="match status" value="1"/>
</dbReference>
<dbReference type="AlphaFoldDB" id="A0A7D6ZL69"/>
<dbReference type="InterPro" id="IPR019292">
    <property type="entry name" value="McrC"/>
</dbReference>
<evidence type="ECO:0000313" key="1">
    <source>
        <dbReference type="EMBL" id="QLY33307.1"/>
    </source>
</evidence>
<reference evidence="1 2" key="1">
    <citation type="submission" date="2020-07" db="EMBL/GenBank/DDBJ databases">
        <authorList>
            <person name="Zhuang K."/>
            <person name="Ran Y."/>
        </authorList>
    </citation>
    <scope>NUCLEOTIDE SEQUENCE [LARGE SCALE GENOMIC DNA]</scope>
    <source>
        <strain evidence="1 2">WCH-YHL-001</strain>
    </source>
</reference>
<dbReference type="Proteomes" id="UP000515512">
    <property type="component" value="Chromosome"/>
</dbReference>
<gene>
    <name evidence="1" type="ORF">H0264_14655</name>
</gene>
<accession>A0A7D6ZL69</accession>
<proteinExistence type="predicted"/>
<dbReference type="PANTHER" id="PTHR38733:SF1">
    <property type="entry name" value="TYPE IV METHYL-DIRECTED RESTRICTION ENZYME ECOKMCRBC"/>
    <property type="match status" value="1"/>
</dbReference>
<protein>
    <submittedName>
        <fullName evidence="1">PE-PGRS family protein</fullName>
    </submittedName>
</protein>
<keyword evidence="2" id="KW-1185">Reference proteome</keyword>
<organism evidence="1 2">
    <name type="scientific">Nocardia huaxiensis</name>
    <dbReference type="NCBI Taxonomy" id="2755382"/>
    <lineage>
        <taxon>Bacteria</taxon>
        <taxon>Bacillati</taxon>
        <taxon>Actinomycetota</taxon>
        <taxon>Actinomycetes</taxon>
        <taxon>Mycobacteriales</taxon>
        <taxon>Nocardiaceae</taxon>
        <taxon>Nocardia</taxon>
    </lineage>
</organism>
<dbReference type="REBASE" id="420245">
    <property type="entry name" value="Nsp001McrBCP"/>
</dbReference>
<sequence length="418" mass="45937">MIEIRLAEYESVSVRTDQITDSDLGRLHALQASKRFTVAPDRTGWRLTASATVGVLGLDRLRLIITPKIAFDEASLLRWLCYATYTPIPADAIHRWTSGRHGLTDVIAAALLAECRNLLRDGLRRDYLRRAAVDAVLRGRLDVAAQVTRRYGMVDKLHMRTFDRDIDIWENRVCGAALRAARALATDDHLAHQLGTTATEFPTTALPGEAVRLLDRATYSRVNHRYCTAHQWAGLILHAGGVTNLLTEQGHSASSLLLDMPRLWEAVVHRLLSDAAAPLGGTAISSSGPLGLATRGDLSSRPPFRPDVLLRLHTGTPNEALFPADAKYKHYATRTVSAADVHQLLTYIAGYCPEHTPIAAIVHPQPGGSSRRMLRVNGNDRQLGTIQVLGIDTRAEPVQAVDWIRAALWGNDITIHPS</sequence>
<dbReference type="RefSeq" id="WP_181584471.1">
    <property type="nucleotide sequence ID" value="NZ_CP059399.1"/>
</dbReference>
<evidence type="ECO:0000313" key="2">
    <source>
        <dbReference type="Proteomes" id="UP000515512"/>
    </source>
</evidence>
<dbReference type="KEGG" id="nhu:H0264_14655"/>
<dbReference type="EMBL" id="CP059399">
    <property type="protein sequence ID" value="QLY33307.1"/>
    <property type="molecule type" value="Genomic_DNA"/>
</dbReference>
<name>A0A7D6ZL69_9NOCA</name>
<dbReference type="Pfam" id="PF10117">
    <property type="entry name" value="McrBC"/>
    <property type="match status" value="1"/>
</dbReference>